<organism evidence="2 3">
    <name type="scientific">Nitrospirillum amazonense</name>
    <dbReference type="NCBI Taxonomy" id="28077"/>
    <lineage>
        <taxon>Bacteria</taxon>
        <taxon>Pseudomonadati</taxon>
        <taxon>Pseudomonadota</taxon>
        <taxon>Alphaproteobacteria</taxon>
        <taxon>Rhodospirillales</taxon>
        <taxon>Azospirillaceae</taxon>
        <taxon>Nitrospirillum</taxon>
    </lineage>
</organism>
<gene>
    <name evidence="2" type="ORF">FBZ89_12270</name>
</gene>
<dbReference type="Pfam" id="PF06527">
    <property type="entry name" value="TniQ"/>
    <property type="match status" value="1"/>
</dbReference>
<dbReference type="InterPro" id="IPR009492">
    <property type="entry name" value="TniQ"/>
</dbReference>
<evidence type="ECO:0000259" key="1">
    <source>
        <dbReference type="Pfam" id="PF06527"/>
    </source>
</evidence>
<dbReference type="EMBL" id="VITN01000022">
    <property type="protein sequence ID" value="TWB12969.1"/>
    <property type="molecule type" value="Genomic_DNA"/>
</dbReference>
<comment type="caution">
    <text evidence="2">The sequence shown here is derived from an EMBL/GenBank/DDBJ whole genome shotgun (WGS) entry which is preliminary data.</text>
</comment>
<proteinExistence type="predicted"/>
<sequence length="628" mass="69793">MNAWRAKVPLGDGEDLVSFCRRMAIVSGSPTLGGFLTDIGTTMPQVVQGTDEAVRIAAEFGRVDADRLRAVTLKRDLEGPVHARGYRFNGHPVAQRHVERSVMRLCPLCLAEDRERWPDLHGAAPFIRGEWQLKWMRACPVHAMALVADGEWPAIGPGFMQGNLTPLQPSGMEAYLRHRATAKPSSGGKWLEGLHLGSVADFCEAVGLLANMEHEIAANKIKARALSIYSLSLADRHAAGDVGWQILSGGPEAFRQFIKRFAIMACTRGGIMKPGGILGPLHVQLAKRPYDNAFDSIRNMVRETIADSTPIAPTAQIYGAPLGERSMSSIHVAAKAMGLHHKWLRKLLVLGGVITNGGLVFRMDGHTDALLQEIAETMSLKQAGIYINAPRVQMRLLLKSGILQASAAGGDGKSTERSFSKRDLDEFLAKLTKNHKTNEDDVARIYNKELFTIPDAAKKARCSAVDIIQLIFDGRIGTIEDRDDYGYMSVHVSPAEIRGILYGSRTGLSLQEAAEQTGWGRNLITFLVNESLLPFEVVENPVTRLKQRMVTLESLHDFKKKYVVVDDLMEIFKGNRNDVKKQISDLGINPVRHDRIGLRIYNRSDMPEWIIYRINRPSFCEKPPFRYR</sequence>
<name>A0A560EUA7_9PROT</name>
<feature type="domain" description="TniQ" evidence="1">
    <location>
        <begin position="8"/>
        <end position="146"/>
    </location>
</feature>
<evidence type="ECO:0000313" key="3">
    <source>
        <dbReference type="Proteomes" id="UP000319859"/>
    </source>
</evidence>
<protein>
    <submittedName>
        <fullName evidence="2">TniQ protein</fullName>
    </submittedName>
</protein>
<accession>A0A560EUA7</accession>
<dbReference type="AlphaFoldDB" id="A0A560EUA7"/>
<dbReference type="Proteomes" id="UP000319859">
    <property type="component" value="Unassembled WGS sequence"/>
</dbReference>
<dbReference type="RefSeq" id="WP_186457570.1">
    <property type="nucleotide sequence ID" value="NZ_VITN01000022.1"/>
</dbReference>
<reference evidence="2 3" key="1">
    <citation type="submission" date="2019-06" db="EMBL/GenBank/DDBJ databases">
        <title>Genomic Encyclopedia of Type Strains, Phase IV (KMG-V): Genome sequencing to study the core and pangenomes of soil and plant-associated prokaryotes.</title>
        <authorList>
            <person name="Whitman W."/>
        </authorList>
    </citation>
    <scope>NUCLEOTIDE SEQUENCE [LARGE SCALE GENOMIC DNA]</scope>
    <source>
        <strain evidence="2 3">BR 11880</strain>
    </source>
</reference>
<evidence type="ECO:0000313" key="2">
    <source>
        <dbReference type="EMBL" id="TWB12969.1"/>
    </source>
</evidence>